<dbReference type="Pfam" id="PF00873">
    <property type="entry name" value="ACR_tran"/>
    <property type="match status" value="1"/>
</dbReference>
<dbReference type="SUPFAM" id="SSF82693">
    <property type="entry name" value="Multidrug efflux transporter AcrB pore domain, PN1, PN2, PC1 and PC2 subdomains"/>
    <property type="match status" value="3"/>
</dbReference>
<feature type="transmembrane region" description="Helical" evidence="9">
    <location>
        <begin position="974"/>
        <end position="995"/>
    </location>
</feature>
<dbReference type="SUPFAM" id="SSF82866">
    <property type="entry name" value="Multidrug efflux transporter AcrB transmembrane domain"/>
    <property type="match status" value="2"/>
</dbReference>
<dbReference type="PANTHER" id="PTHR32063:SF11">
    <property type="entry name" value="CATION OR DRUG EFFLUX SYSTEM PROTEIN"/>
    <property type="match status" value="1"/>
</dbReference>
<dbReference type="FunFam" id="1.20.1640.10:FF:000001">
    <property type="entry name" value="Efflux pump membrane transporter"/>
    <property type="match status" value="1"/>
</dbReference>
<dbReference type="RefSeq" id="WP_183385753.1">
    <property type="nucleotide sequence ID" value="NZ_JACHXM010000001.1"/>
</dbReference>
<keyword evidence="3 9" id="KW-0813">Transport</keyword>
<evidence type="ECO:0000256" key="1">
    <source>
        <dbReference type="ARBA" id="ARBA00004429"/>
    </source>
</evidence>
<evidence type="ECO:0000313" key="10">
    <source>
        <dbReference type="EMBL" id="MBB3139329.1"/>
    </source>
</evidence>
<evidence type="ECO:0000256" key="5">
    <source>
        <dbReference type="ARBA" id="ARBA00022519"/>
    </source>
</evidence>
<keyword evidence="5 9" id="KW-0997">Cell inner membrane</keyword>
<dbReference type="Gene3D" id="3.30.70.1320">
    <property type="entry name" value="Multidrug efflux transporter AcrB pore domain like"/>
    <property type="match status" value="1"/>
</dbReference>
<dbReference type="GO" id="GO:0005886">
    <property type="term" value="C:plasma membrane"/>
    <property type="evidence" value="ECO:0007669"/>
    <property type="project" value="UniProtKB-SubCell"/>
</dbReference>
<dbReference type="GO" id="GO:0042910">
    <property type="term" value="F:xenobiotic transmembrane transporter activity"/>
    <property type="evidence" value="ECO:0007669"/>
    <property type="project" value="TreeGrafter"/>
</dbReference>
<comment type="caution">
    <text evidence="10">The sequence shown here is derived from an EMBL/GenBank/DDBJ whole genome shotgun (WGS) entry which is preliminary data.</text>
</comment>
<dbReference type="Gene3D" id="3.30.70.1430">
    <property type="entry name" value="Multidrug efflux transporter AcrB pore domain"/>
    <property type="match status" value="2"/>
</dbReference>
<keyword evidence="6 9" id="KW-0812">Transmembrane</keyword>
<dbReference type="Gene3D" id="3.30.2090.10">
    <property type="entry name" value="Multidrug efflux transporter AcrB TolC docking domain, DN and DC subdomains"/>
    <property type="match status" value="2"/>
</dbReference>
<feature type="transmembrane region" description="Helical" evidence="9">
    <location>
        <begin position="395"/>
        <end position="418"/>
    </location>
</feature>
<reference evidence="10 11" key="1">
    <citation type="submission" date="2020-08" db="EMBL/GenBank/DDBJ databases">
        <title>Genomic Encyclopedia of Type Strains, Phase III (KMG-III): the genomes of soil and plant-associated and newly described type strains.</title>
        <authorList>
            <person name="Whitman W."/>
        </authorList>
    </citation>
    <scope>NUCLEOTIDE SEQUENCE [LARGE SCALE GENOMIC DNA]</scope>
    <source>
        <strain evidence="10 11">CECT 5995</strain>
    </source>
</reference>
<feature type="transmembrane region" description="Helical" evidence="9">
    <location>
        <begin position="930"/>
        <end position="953"/>
    </location>
</feature>
<keyword evidence="4" id="KW-1003">Cell membrane</keyword>
<keyword evidence="7 9" id="KW-1133">Transmembrane helix</keyword>
<organism evidence="10 11">
    <name type="scientific">Halomonas organivorans</name>
    <dbReference type="NCBI Taxonomy" id="257772"/>
    <lineage>
        <taxon>Bacteria</taxon>
        <taxon>Pseudomonadati</taxon>
        <taxon>Pseudomonadota</taxon>
        <taxon>Gammaproteobacteria</taxon>
        <taxon>Oceanospirillales</taxon>
        <taxon>Halomonadaceae</taxon>
        <taxon>Halomonas</taxon>
    </lineage>
</organism>
<dbReference type="NCBIfam" id="NF000282">
    <property type="entry name" value="RND_permease_1"/>
    <property type="match status" value="1"/>
</dbReference>
<dbReference type="PANTHER" id="PTHR32063">
    <property type="match status" value="1"/>
</dbReference>
<dbReference type="GO" id="GO:0015562">
    <property type="term" value="F:efflux transmembrane transporter activity"/>
    <property type="evidence" value="ECO:0007669"/>
    <property type="project" value="InterPro"/>
</dbReference>
<evidence type="ECO:0000256" key="6">
    <source>
        <dbReference type="ARBA" id="ARBA00022692"/>
    </source>
</evidence>
<keyword evidence="11" id="KW-1185">Reference proteome</keyword>
<keyword evidence="8 9" id="KW-0472">Membrane</keyword>
<dbReference type="Gene3D" id="3.30.70.1440">
    <property type="entry name" value="Multidrug efflux transporter AcrB pore domain"/>
    <property type="match status" value="1"/>
</dbReference>
<feature type="transmembrane region" description="Helical" evidence="9">
    <location>
        <begin position="1007"/>
        <end position="1033"/>
    </location>
</feature>
<feature type="transmembrane region" description="Helical" evidence="9">
    <location>
        <begin position="368"/>
        <end position="389"/>
    </location>
</feature>
<evidence type="ECO:0000256" key="2">
    <source>
        <dbReference type="ARBA" id="ARBA00010942"/>
    </source>
</evidence>
<dbReference type="InterPro" id="IPR001036">
    <property type="entry name" value="Acrflvin-R"/>
</dbReference>
<feature type="transmembrane region" description="Helical" evidence="9">
    <location>
        <begin position="342"/>
        <end position="361"/>
    </location>
</feature>
<comment type="subcellular location">
    <subcellularLocation>
        <location evidence="1 9">Cell inner membrane</location>
        <topology evidence="1 9">Multi-pass membrane protein</topology>
    </subcellularLocation>
</comment>
<dbReference type="SUPFAM" id="SSF82714">
    <property type="entry name" value="Multidrug efflux transporter AcrB TolC docking domain, DN and DC subdomains"/>
    <property type="match status" value="2"/>
</dbReference>
<name>A0A7W5BUZ7_9GAMM</name>
<evidence type="ECO:0000256" key="9">
    <source>
        <dbReference type="RuleBase" id="RU364070"/>
    </source>
</evidence>
<evidence type="ECO:0000256" key="3">
    <source>
        <dbReference type="ARBA" id="ARBA00022448"/>
    </source>
</evidence>
<dbReference type="InterPro" id="IPR027463">
    <property type="entry name" value="AcrB_DN_DC_subdom"/>
</dbReference>
<dbReference type="PRINTS" id="PR00702">
    <property type="entry name" value="ACRIFLAVINRP"/>
</dbReference>
<evidence type="ECO:0000256" key="4">
    <source>
        <dbReference type="ARBA" id="ARBA00022475"/>
    </source>
</evidence>
<proteinExistence type="inferred from homology"/>
<evidence type="ECO:0000313" key="11">
    <source>
        <dbReference type="Proteomes" id="UP000525987"/>
    </source>
</evidence>
<dbReference type="NCBIfam" id="TIGR00915">
    <property type="entry name" value="2A0602"/>
    <property type="match status" value="1"/>
</dbReference>
<evidence type="ECO:0000256" key="7">
    <source>
        <dbReference type="ARBA" id="ARBA00022989"/>
    </source>
</evidence>
<protein>
    <recommendedName>
        <fullName evidence="9">Efflux pump membrane transporter</fullName>
    </recommendedName>
</protein>
<dbReference type="GO" id="GO:0009636">
    <property type="term" value="P:response to toxic substance"/>
    <property type="evidence" value="ECO:0007669"/>
    <property type="project" value="UniProtKB-ARBA"/>
</dbReference>
<comment type="similarity">
    <text evidence="2 9">Belongs to the resistance-nodulation-cell division (RND) (TC 2.A.6) family.</text>
</comment>
<dbReference type="FunFam" id="3.30.70.1430:FF:000001">
    <property type="entry name" value="Efflux pump membrane transporter"/>
    <property type="match status" value="1"/>
</dbReference>
<feature type="transmembrane region" description="Helical" evidence="9">
    <location>
        <begin position="877"/>
        <end position="897"/>
    </location>
</feature>
<feature type="transmembrane region" description="Helical" evidence="9">
    <location>
        <begin position="439"/>
        <end position="459"/>
    </location>
</feature>
<feature type="transmembrane region" description="Helical" evidence="9">
    <location>
        <begin position="904"/>
        <end position="924"/>
    </location>
</feature>
<accession>A0A7W5BUZ7</accession>
<feature type="transmembrane region" description="Helical" evidence="9">
    <location>
        <begin position="12"/>
        <end position="32"/>
    </location>
</feature>
<evidence type="ECO:0000256" key="8">
    <source>
        <dbReference type="ARBA" id="ARBA00023136"/>
    </source>
</evidence>
<sequence length="1056" mass="114046">MDFAKFFVDRPIFAAVLSILIFIAGIITIPMLPISEYPDVVPPSVVVRTAYPGANPKVISETVATPLEEAINGVENMMYLKSVAGSDGVLQITVTFRPGTDPDDAAVKVQNRVNQALARLPEDVRRQGVTTQKQSPTFLMVVHLTSPDERYDTLYLRNYARLHVKDALSRIQGVGDAQIFGGGDYAMRAWLDPDKIAARGLTAGDVVQAIREQNVQVSAGQLGAEPMPDSDFLTLINARGRLTTEQEFGDVVVKSGRDGELVRLADVARLELGAGDYTLRSKLDGHDAVAIGVFQAPGANALEIQENVIATMDELAQWFPEGVEYEAVYDTTIFVRDSISSVIKTLLEAVLLVVLVVTLFLQTWRASIIPLIAVPVSVVGTFAVLYLLGFSINTLTLFGLVLAIGIVVDDAIVVVENVERNIGDGLAPLAAAHQAMREVSGPIIAIGLVLCAVFVPMAFLSGVTGQFYRQFAATIAISTVISTINSLTLSPALAAMLLKPHDAPKDRMTRLIDLLFGWLFRPFNRFFASSSSSYQGAVSRSLHRRGAVFLVYALLLVATGMMFKMVPPGFIPTQDKQYLIAGVKLPEGASLSRTDEMLSQISDIAMSTEGVSHSIAFPGLNALQFTNTPNSGVVFLPLAPFDERSRTAAEINAEINQKIAGLQEGFAFSFMPPPILGLGNGNGWQMFIEDRAGLGYGALQSAVQSFQGAISQTPGMGFPITSYQANVPQLDAVVDRIKAKAQGVPLTELFDTLQTYLGSTYVNDFNQFGRTWQVIAQADYAYRGSVEDIANLRTRNEYGEMVPIGAMVDVQQTFGPDPVLRYNGYPAADLAGEADPRVLSSAQAMDKLSELADQVLPNGMSFEWTDLSFQQATQGNAALVVFPLSVLLVFLALAALYESWTLPLAVILIVPMCMLSALLGVWFMKGDNNIFVQVGLVVLIGLACKNAILIVEFARELERQGKGIVEAALEACRLRLRPIIMTSITFTAAVVPLMLGSGAGAEVRQALGVAVFAGMLGVTLFGLFLTPVFYVALRKLVERGRRADEDTLPAGGEYRA</sequence>
<dbReference type="InterPro" id="IPR004764">
    <property type="entry name" value="MdtF-like"/>
</dbReference>
<dbReference type="EMBL" id="JACHXM010000001">
    <property type="protein sequence ID" value="MBB3139329.1"/>
    <property type="molecule type" value="Genomic_DNA"/>
</dbReference>
<dbReference type="Gene3D" id="1.20.1640.10">
    <property type="entry name" value="Multidrug efflux transporter AcrB transmembrane domain"/>
    <property type="match status" value="2"/>
</dbReference>
<dbReference type="Proteomes" id="UP000525987">
    <property type="component" value="Unassembled WGS sequence"/>
</dbReference>
<gene>
    <name evidence="10" type="ORF">FHR96_000175</name>
</gene>
<feature type="transmembrane region" description="Helical" evidence="9">
    <location>
        <begin position="547"/>
        <end position="566"/>
    </location>
</feature>
<dbReference type="AlphaFoldDB" id="A0A7W5BUZ7"/>
<feature type="transmembrane region" description="Helical" evidence="9">
    <location>
        <begin position="471"/>
        <end position="498"/>
    </location>
</feature>